<dbReference type="InterPro" id="IPR029063">
    <property type="entry name" value="SAM-dependent_MTases_sf"/>
</dbReference>
<feature type="compositionally biased region" description="Low complexity" evidence="1">
    <location>
        <begin position="133"/>
        <end position="161"/>
    </location>
</feature>
<feature type="region of interest" description="Disordered" evidence="1">
    <location>
        <begin position="694"/>
        <end position="744"/>
    </location>
</feature>
<name>A0AAJ8KM20_9TREE</name>
<reference evidence="2" key="2">
    <citation type="submission" date="2024-02" db="EMBL/GenBank/DDBJ databases">
        <title>Comparative genomics of Cryptococcus and Kwoniella reveals pathogenesis evolution and contrasting modes of karyotype evolution via chromosome fusion or intercentromeric recombination.</title>
        <authorList>
            <person name="Coelho M.A."/>
            <person name="David-Palma M."/>
            <person name="Shea T."/>
            <person name="Bowers K."/>
            <person name="McGinley-Smith S."/>
            <person name="Mohammad A.W."/>
            <person name="Gnirke A."/>
            <person name="Yurkov A.M."/>
            <person name="Nowrousian M."/>
            <person name="Sun S."/>
            <person name="Cuomo C.A."/>
            <person name="Heitman J."/>
        </authorList>
    </citation>
    <scope>NUCLEOTIDE SEQUENCE</scope>
    <source>
        <strain evidence="2">CBS 10117</strain>
    </source>
</reference>
<feature type="region of interest" description="Disordered" evidence="1">
    <location>
        <begin position="99"/>
        <end position="215"/>
    </location>
</feature>
<proteinExistence type="predicted"/>
<feature type="compositionally biased region" description="Polar residues" evidence="1">
    <location>
        <begin position="108"/>
        <end position="119"/>
    </location>
</feature>
<accession>A0AAJ8KM20</accession>
<dbReference type="KEGG" id="kdj:28966206"/>
<feature type="compositionally biased region" description="Pro residues" evidence="1">
    <location>
        <begin position="767"/>
        <end position="776"/>
    </location>
</feature>
<evidence type="ECO:0000256" key="1">
    <source>
        <dbReference type="SAM" id="MobiDB-lite"/>
    </source>
</evidence>
<keyword evidence="3" id="KW-1185">Reference proteome</keyword>
<dbReference type="Gene3D" id="3.40.50.150">
    <property type="entry name" value="Vaccinia Virus protein VP39"/>
    <property type="match status" value="1"/>
</dbReference>
<feature type="region of interest" description="Disordered" evidence="1">
    <location>
        <begin position="759"/>
        <end position="783"/>
    </location>
</feature>
<evidence type="ECO:0000313" key="3">
    <source>
        <dbReference type="Proteomes" id="UP000078595"/>
    </source>
</evidence>
<dbReference type="AlphaFoldDB" id="A0AAJ8KM20"/>
<feature type="compositionally biased region" description="Acidic residues" evidence="1">
    <location>
        <begin position="257"/>
        <end position="267"/>
    </location>
</feature>
<dbReference type="Proteomes" id="UP000078595">
    <property type="component" value="Chromosome 3"/>
</dbReference>
<dbReference type="EMBL" id="CP144532">
    <property type="protein sequence ID" value="WWC59930.1"/>
    <property type="molecule type" value="Genomic_DNA"/>
</dbReference>
<dbReference type="GeneID" id="28966206"/>
<feature type="region of interest" description="Disordered" evidence="1">
    <location>
        <begin position="253"/>
        <end position="294"/>
    </location>
</feature>
<dbReference type="RefSeq" id="XP_018264341.2">
    <property type="nucleotide sequence ID" value="XM_018405847.2"/>
</dbReference>
<organism evidence="2 3">
    <name type="scientific">Kwoniella dejecticola CBS 10117</name>
    <dbReference type="NCBI Taxonomy" id="1296121"/>
    <lineage>
        <taxon>Eukaryota</taxon>
        <taxon>Fungi</taxon>
        <taxon>Dikarya</taxon>
        <taxon>Basidiomycota</taxon>
        <taxon>Agaricomycotina</taxon>
        <taxon>Tremellomycetes</taxon>
        <taxon>Tremellales</taxon>
        <taxon>Cryptococcaceae</taxon>
        <taxon>Kwoniella</taxon>
    </lineage>
</organism>
<protein>
    <submittedName>
        <fullName evidence="2">Uncharacterized protein</fullName>
    </submittedName>
</protein>
<reference evidence="2" key="1">
    <citation type="submission" date="2013-07" db="EMBL/GenBank/DDBJ databases">
        <authorList>
            <consortium name="The Broad Institute Genome Sequencing Platform"/>
            <person name="Cuomo C."/>
            <person name="Litvintseva A."/>
            <person name="Chen Y."/>
            <person name="Heitman J."/>
            <person name="Sun S."/>
            <person name="Springer D."/>
            <person name="Dromer F."/>
            <person name="Young S.K."/>
            <person name="Zeng Q."/>
            <person name="Gargeya S."/>
            <person name="Fitzgerald M."/>
            <person name="Abouelleil A."/>
            <person name="Alvarado L."/>
            <person name="Berlin A.M."/>
            <person name="Chapman S.B."/>
            <person name="Dewar J."/>
            <person name="Goldberg J."/>
            <person name="Griggs A."/>
            <person name="Gujja S."/>
            <person name="Hansen M."/>
            <person name="Howarth C."/>
            <person name="Imamovic A."/>
            <person name="Larimer J."/>
            <person name="McCowan C."/>
            <person name="Murphy C."/>
            <person name="Pearson M."/>
            <person name="Priest M."/>
            <person name="Roberts A."/>
            <person name="Saif S."/>
            <person name="Shea T."/>
            <person name="Sykes S."/>
            <person name="Wortman J."/>
            <person name="Nusbaum C."/>
            <person name="Birren B."/>
        </authorList>
    </citation>
    <scope>NUCLEOTIDE SEQUENCE</scope>
    <source>
        <strain evidence="2">CBS 10117</strain>
    </source>
</reference>
<evidence type="ECO:0000313" key="2">
    <source>
        <dbReference type="EMBL" id="WWC59930.1"/>
    </source>
</evidence>
<feature type="compositionally biased region" description="Polar residues" evidence="1">
    <location>
        <begin position="726"/>
        <end position="738"/>
    </location>
</feature>
<gene>
    <name evidence="2" type="ORF">I303_102493</name>
</gene>
<feature type="compositionally biased region" description="Polar residues" evidence="1">
    <location>
        <begin position="205"/>
        <end position="215"/>
    </location>
</feature>
<feature type="region of interest" description="Disordered" evidence="1">
    <location>
        <begin position="1"/>
        <end position="64"/>
    </location>
</feature>
<sequence length="979" mass="107356">MASPPSSFGSPELLCSPTSPTITFSGDIPPVPDPKAASAFAATSPLGRSPSPYAGLGHQRSRSETAHFLRPKTCFPNNHQYTPPTSTSNLTPFVEMVQPHSPLHHQRPSSPFNSGSVPSVSHFPVGGPHSHNHVSSYASSSHRFPPFAAAAGGQGAFSASSTPSQSHFPNHFVAPHSPPYDHAGPSTLRRYASQGHRSQWKLRQRATSGSHDSNLRCSPDCTAAEVPYHLLDTVIGRASVSDLRRITTKPIKRKAADDEDIEMEEELTPSATRPNIQTRRSRTRTSFQGPGPVTPVFGNSFAKPLAFDRKLLQSTPPLPPVDHLRDPPLEGDFFANYLKSGLGIHMTSNAILAHGIEPELPFDLPRSSSAPAVPLLAQRDRDLSDASADSAISADALGTHHFAHQEKSHDTISPVVASPQHLPVANHGIGLPPVSSRFSSFSSARRLDLGEKVGSIGQIVGDASELTSYLGEDLAAALKQRLQPEQSEMVKEIKRKEEVLSEAEWSFDVPLNKVFGDVVRDWIKGVEDKEHLQVVEYGCHKETPNPVLAETVKTLALRSARPGQPKKVLSVTHQCDIDFDTRLLQANLSNHPQSYRKIRSIPSPMILTSFSFSGFIDPSLPPNSIDVALCTNELSKLHGAIQPKPLHMFTSQAEEREQRSEKDLSAWLKVRAKEVKSGGILAFSFAVRTAPTLTAERDRSQGRRTPNAEGITGTGMKSRPPKGSPGNYSMSLPTSPRTSVDDSMADGNIVAATNITPMTEINNSPFVPGPPLPSPPMTSSGKTRKYRPDIWQAMSHALSPAIQRLVSLGEIKTQVAPLLVDVPYWPRTLESIQSTLSKNYNEWETLIQPSAVGQSSEEMLRTSSTESRASGLHENEYSPEERKEWEESGVKIFRLTHPAWIDYRKGKIDRNGYAKRISMYVRSVYESHLKKVLRERGRMDISQCETTVQELFKVLVEKCELGALDALEIDVGIIVLRRR</sequence>